<dbReference type="Proteomes" id="UP000091857">
    <property type="component" value="Chromosome 10"/>
</dbReference>
<evidence type="ECO:0000313" key="2">
    <source>
        <dbReference type="Proteomes" id="UP000091857"/>
    </source>
</evidence>
<gene>
    <name evidence="1" type="ORF">MANES_10G108325v8</name>
</gene>
<protein>
    <submittedName>
        <fullName evidence="1">Uncharacterized protein</fullName>
    </submittedName>
</protein>
<comment type="caution">
    <text evidence="1">The sequence shown here is derived from an EMBL/GenBank/DDBJ whole genome shotgun (WGS) entry which is preliminary data.</text>
</comment>
<accession>A0ACB7H1N5</accession>
<dbReference type="EMBL" id="CM004396">
    <property type="protein sequence ID" value="KAG8645935.1"/>
    <property type="molecule type" value="Genomic_DNA"/>
</dbReference>
<reference evidence="2" key="1">
    <citation type="journal article" date="2016" name="Nat. Biotechnol.">
        <title>Sequencing wild and cultivated cassava and related species reveals extensive interspecific hybridization and genetic diversity.</title>
        <authorList>
            <person name="Bredeson J.V."/>
            <person name="Lyons J.B."/>
            <person name="Prochnik S.E."/>
            <person name="Wu G.A."/>
            <person name="Ha C.M."/>
            <person name="Edsinger-Gonzales E."/>
            <person name="Grimwood J."/>
            <person name="Schmutz J."/>
            <person name="Rabbi I.Y."/>
            <person name="Egesi C."/>
            <person name="Nauluvula P."/>
            <person name="Lebot V."/>
            <person name="Ndunguru J."/>
            <person name="Mkamilo G."/>
            <person name="Bart R.S."/>
            <person name="Setter T.L."/>
            <person name="Gleadow R.M."/>
            <person name="Kulakow P."/>
            <person name="Ferguson M.E."/>
            <person name="Rounsley S."/>
            <person name="Rokhsar D.S."/>
        </authorList>
    </citation>
    <scope>NUCLEOTIDE SEQUENCE [LARGE SCALE GENOMIC DNA]</scope>
    <source>
        <strain evidence="2">cv. AM560-2</strain>
    </source>
</reference>
<organism evidence="1 2">
    <name type="scientific">Manihot esculenta</name>
    <name type="common">Cassava</name>
    <name type="synonym">Jatropha manihot</name>
    <dbReference type="NCBI Taxonomy" id="3983"/>
    <lineage>
        <taxon>Eukaryota</taxon>
        <taxon>Viridiplantae</taxon>
        <taxon>Streptophyta</taxon>
        <taxon>Embryophyta</taxon>
        <taxon>Tracheophyta</taxon>
        <taxon>Spermatophyta</taxon>
        <taxon>Magnoliopsida</taxon>
        <taxon>eudicotyledons</taxon>
        <taxon>Gunneridae</taxon>
        <taxon>Pentapetalae</taxon>
        <taxon>rosids</taxon>
        <taxon>fabids</taxon>
        <taxon>Malpighiales</taxon>
        <taxon>Euphorbiaceae</taxon>
        <taxon>Crotonoideae</taxon>
        <taxon>Manihoteae</taxon>
        <taxon>Manihot</taxon>
    </lineage>
</organism>
<evidence type="ECO:0000313" key="1">
    <source>
        <dbReference type="EMBL" id="KAG8645935.1"/>
    </source>
</evidence>
<name>A0ACB7H1N5_MANES</name>
<sequence>MASLMMKLLLLTLIIGGTIPSSLGVELESLVSQRGRFGSQIAGKNNYLGFEDHVKRNHTRGNFRSKRENIQTAFASNQNFDANFRHNHMIMPRLLMKRYPCHYTSGVPSCSPPGGHG</sequence>
<keyword evidence="2" id="KW-1185">Reference proteome</keyword>
<proteinExistence type="predicted"/>